<dbReference type="InterPro" id="IPR053930">
    <property type="entry name" value="RapZ-like_N"/>
</dbReference>
<evidence type="ECO:0000313" key="8">
    <source>
        <dbReference type="Proteomes" id="UP001575181"/>
    </source>
</evidence>
<dbReference type="PANTHER" id="PTHR30448:SF0">
    <property type="entry name" value="RNASE ADAPTER PROTEIN RAPZ"/>
    <property type="match status" value="1"/>
</dbReference>
<reference evidence="7 8" key="1">
    <citation type="submission" date="2024-08" db="EMBL/GenBank/DDBJ databases">
        <title>Whole-genome sequencing of halo(alkali)philic microorganisms from hypersaline lakes.</title>
        <authorList>
            <person name="Sorokin D.Y."/>
            <person name="Merkel A.Y."/>
            <person name="Messina E."/>
            <person name="Yakimov M."/>
        </authorList>
    </citation>
    <scope>NUCLEOTIDE SEQUENCE [LARGE SCALE GENOMIC DNA]</scope>
    <source>
        <strain evidence="7 8">Cl-TMA</strain>
    </source>
</reference>
<feature type="binding site" evidence="4">
    <location>
        <begin position="59"/>
        <end position="62"/>
    </location>
    <ligand>
        <name>GTP</name>
        <dbReference type="ChEBI" id="CHEBI:37565"/>
    </ligand>
</feature>
<gene>
    <name evidence="7" type="primary">rapZ</name>
    <name evidence="7" type="ORF">ACERLL_02715</name>
</gene>
<dbReference type="SUPFAM" id="SSF52540">
    <property type="entry name" value="P-loop containing nucleoside triphosphate hydrolases"/>
    <property type="match status" value="1"/>
</dbReference>
<feature type="binding site" evidence="4">
    <location>
        <begin position="8"/>
        <end position="15"/>
    </location>
    <ligand>
        <name>ATP</name>
        <dbReference type="ChEBI" id="CHEBI:30616"/>
    </ligand>
</feature>
<organism evidence="7 8">
    <name type="scientific">Thiohalorhabdus methylotrophus</name>
    <dbReference type="NCBI Taxonomy" id="3242694"/>
    <lineage>
        <taxon>Bacteria</taxon>
        <taxon>Pseudomonadati</taxon>
        <taxon>Pseudomonadota</taxon>
        <taxon>Gammaproteobacteria</taxon>
        <taxon>Thiohalorhabdales</taxon>
        <taxon>Thiohalorhabdaceae</taxon>
        <taxon>Thiohalorhabdus</taxon>
    </lineage>
</organism>
<dbReference type="Pfam" id="PF03668">
    <property type="entry name" value="RapZ-like_N"/>
    <property type="match status" value="1"/>
</dbReference>
<keyword evidence="1 4" id="KW-0547">Nucleotide-binding</keyword>
<evidence type="ECO:0000256" key="2">
    <source>
        <dbReference type="ARBA" id="ARBA00022840"/>
    </source>
</evidence>
<dbReference type="EMBL" id="JBGUAW010000002">
    <property type="protein sequence ID" value="MFA9459736.1"/>
    <property type="molecule type" value="Genomic_DNA"/>
</dbReference>
<keyword evidence="8" id="KW-1185">Reference proteome</keyword>
<feature type="domain" description="RapZ-like N-terminal" evidence="5">
    <location>
        <begin position="1"/>
        <end position="155"/>
    </location>
</feature>
<dbReference type="InterPro" id="IPR005337">
    <property type="entry name" value="RapZ-like"/>
</dbReference>
<feature type="domain" description="RapZ C-terminal" evidence="6">
    <location>
        <begin position="166"/>
        <end position="284"/>
    </location>
</feature>
<proteinExistence type="inferred from homology"/>
<dbReference type="RefSeq" id="WP_373654523.1">
    <property type="nucleotide sequence ID" value="NZ_JBGUAW010000002.1"/>
</dbReference>
<dbReference type="NCBIfam" id="NF003828">
    <property type="entry name" value="PRK05416.1"/>
    <property type="match status" value="1"/>
</dbReference>
<comment type="caution">
    <text evidence="7">The sequence shown here is derived from an EMBL/GenBank/DDBJ whole genome shotgun (WGS) entry which is preliminary data.</text>
</comment>
<evidence type="ECO:0000259" key="6">
    <source>
        <dbReference type="Pfam" id="PF22740"/>
    </source>
</evidence>
<evidence type="ECO:0000313" key="7">
    <source>
        <dbReference type="EMBL" id="MFA9459736.1"/>
    </source>
</evidence>
<dbReference type="InterPro" id="IPR027417">
    <property type="entry name" value="P-loop_NTPase"/>
</dbReference>
<evidence type="ECO:0000256" key="3">
    <source>
        <dbReference type="ARBA" id="ARBA00023134"/>
    </source>
</evidence>
<dbReference type="Proteomes" id="UP001575181">
    <property type="component" value="Unassembled WGS sequence"/>
</dbReference>
<dbReference type="HAMAP" id="MF_00636">
    <property type="entry name" value="RapZ_like"/>
    <property type="match status" value="1"/>
</dbReference>
<keyword evidence="2 4" id="KW-0067">ATP-binding</keyword>
<sequence>MELIVVSGISGSGKSSAIHALEDAGYYCVDNLPPDLLCELARVLASGPQPVNKAAVGMDVRTRAHLEDLPQALQRLEQEAFLDIRGLFLEANEASLLRRFSETRRRHPLAEGGHSLPEAIKLERRHLAPLAETADCILDTSAISVHTLRRRVQDFASGGVGGRPLTLLFQSFGFKHGIPMDSDLLFDIRFLPNPNYEPGLAELTGQDQAVIDYLEAQPELERRLSDIHRILADWVPSYAEEPRSYLTVSIGCTGGRHRSVFMVERLAKLFDDRAPHVLVRHRELGATQPVGRQPGATTE</sequence>
<evidence type="ECO:0000256" key="4">
    <source>
        <dbReference type="HAMAP-Rule" id="MF_00636"/>
    </source>
</evidence>
<evidence type="ECO:0000256" key="1">
    <source>
        <dbReference type="ARBA" id="ARBA00022741"/>
    </source>
</evidence>
<dbReference type="Pfam" id="PF22740">
    <property type="entry name" value="PapZ_C"/>
    <property type="match status" value="1"/>
</dbReference>
<dbReference type="PIRSF" id="PIRSF005052">
    <property type="entry name" value="P-loopkin"/>
    <property type="match status" value="1"/>
</dbReference>
<keyword evidence="3 4" id="KW-0342">GTP-binding</keyword>
<dbReference type="InterPro" id="IPR053931">
    <property type="entry name" value="RapZ_C"/>
</dbReference>
<name>A0ABV4TR02_9GAMM</name>
<accession>A0ABV4TR02</accession>
<protein>
    <submittedName>
        <fullName evidence="7">RNase adapter RapZ</fullName>
    </submittedName>
</protein>
<dbReference type="PANTHER" id="PTHR30448">
    <property type="entry name" value="RNASE ADAPTER PROTEIN RAPZ"/>
    <property type="match status" value="1"/>
</dbReference>
<evidence type="ECO:0000259" key="5">
    <source>
        <dbReference type="Pfam" id="PF03668"/>
    </source>
</evidence>